<dbReference type="Pfam" id="PF00534">
    <property type="entry name" value="Glycos_transf_1"/>
    <property type="match status" value="1"/>
</dbReference>
<organism evidence="2 3">
    <name type="scientific">Deinococcus koreensis</name>
    <dbReference type="NCBI Taxonomy" id="2054903"/>
    <lineage>
        <taxon>Bacteria</taxon>
        <taxon>Thermotogati</taxon>
        <taxon>Deinococcota</taxon>
        <taxon>Deinococci</taxon>
        <taxon>Deinococcales</taxon>
        <taxon>Deinococcaceae</taxon>
        <taxon>Deinococcus</taxon>
    </lineage>
</organism>
<sequence>MHILHLNTSDSAGGAARGAYWLHRALATRANSQMLVQHKSTQDDSVRVHRSSRLDGVARRTDRALLRPYPAAPTDFSLAALPRTVHREVNQLNPDIVNLHWINGGFMTPENIRQIRAPVVWTLRDLWPMTGGCHYARGCEGFTVECGHCPQLRSTREHDPSRWLWTRKRRAWRDTELTLVALSGWLAREAKRSSLLGGYETLVIPNALDTDTFQPQQRAQVQATLGLPQDRRYILFSAMNPLEDKRKGFAQLKAALGLLAARPDAEHIELLVAGALYSELPSLPIKARFLGLISDDLTMSRLYSAATVTVMPSIEEAFGKVAMESLACGTPVVCLRDTGTAEIVQHLQHGYHAAPLDIADLAAGLEYVLDHSHPEAMATAVREHVMNTYTYGHQADSYLKLYEHLIDRRRSRTHDHARRSAVETQDIRE</sequence>
<evidence type="ECO:0000313" key="3">
    <source>
        <dbReference type="Proteomes" id="UP000236379"/>
    </source>
</evidence>
<protein>
    <submittedName>
        <fullName evidence="2">Glycosyl transferase</fullName>
    </submittedName>
</protein>
<evidence type="ECO:0000313" key="2">
    <source>
        <dbReference type="EMBL" id="PNY79780.1"/>
    </source>
</evidence>
<dbReference type="EMBL" id="PPPD01000002">
    <property type="protein sequence ID" value="PNY79780.1"/>
    <property type="molecule type" value="Genomic_DNA"/>
</dbReference>
<comment type="caution">
    <text evidence="2">The sequence shown here is derived from an EMBL/GenBank/DDBJ whole genome shotgun (WGS) entry which is preliminary data.</text>
</comment>
<dbReference type="SUPFAM" id="SSF53756">
    <property type="entry name" value="UDP-Glycosyltransferase/glycogen phosphorylase"/>
    <property type="match status" value="1"/>
</dbReference>
<dbReference type="RefSeq" id="WP_103313764.1">
    <property type="nucleotide sequence ID" value="NZ_PPPD01000002.1"/>
</dbReference>
<dbReference type="InterPro" id="IPR001296">
    <property type="entry name" value="Glyco_trans_1"/>
</dbReference>
<dbReference type="PANTHER" id="PTHR45947:SF13">
    <property type="entry name" value="TRANSFERASE"/>
    <property type="match status" value="1"/>
</dbReference>
<accession>A0A2K3UTF1</accession>
<name>A0A2K3UTF1_9DEIO</name>
<reference evidence="2 3" key="1">
    <citation type="submission" date="2018-01" db="EMBL/GenBank/DDBJ databases">
        <title>Deinococcus koreensis sp. nov., a radiation-resistant bacterium isolated from river water.</title>
        <authorList>
            <person name="Choi A."/>
        </authorList>
    </citation>
    <scope>NUCLEOTIDE SEQUENCE [LARGE SCALE GENOMIC DNA]</scope>
    <source>
        <strain evidence="2 3">SJW1-2</strain>
    </source>
</reference>
<dbReference type="Gene3D" id="3.40.50.2000">
    <property type="entry name" value="Glycogen Phosphorylase B"/>
    <property type="match status" value="2"/>
</dbReference>
<feature type="domain" description="Glycosyl transferase family 1" evidence="1">
    <location>
        <begin position="225"/>
        <end position="378"/>
    </location>
</feature>
<gene>
    <name evidence="2" type="ORF">CVO96_17685</name>
</gene>
<dbReference type="GO" id="GO:0016757">
    <property type="term" value="F:glycosyltransferase activity"/>
    <property type="evidence" value="ECO:0007669"/>
    <property type="project" value="InterPro"/>
</dbReference>
<evidence type="ECO:0000259" key="1">
    <source>
        <dbReference type="Pfam" id="PF00534"/>
    </source>
</evidence>
<dbReference type="OrthoDB" id="9768685at2"/>
<dbReference type="Proteomes" id="UP000236379">
    <property type="component" value="Unassembled WGS sequence"/>
</dbReference>
<keyword evidence="2" id="KW-0808">Transferase</keyword>
<keyword evidence="3" id="KW-1185">Reference proteome</keyword>
<dbReference type="InterPro" id="IPR050194">
    <property type="entry name" value="Glycosyltransferase_grp1"/>
</dbReference>
<proteinExistence type="predicted"/>
<dbReference type="PANTHER" id="PTHR45947">
    <property type="entry name" value="SULFOQUINOVOSYL TRANSFERASE SQD2"/>
    <property type="match status" value="1"/>
</dbReference>
<dbReference type="AlphaFoldDB" id="A0A2K3UTF1"/>